<proteinExistence type="predicted"/>
<gene>
    <name evidence="1" type="ORF">MLD38_009133</name>
</gene>
<name>A0ACB9RWI7_9MYRT</name>
<evidence type="ECO:0000313" key="1">
    <source>
        <dbReference type="EMBL" id="KAI4383275.1"/>
    </source>
</evidence>
<protein>
    <submittedName>
        <fullName evidence="1">Uncharacterized protein</fullName>
    </submittedName>
</protein>
<dbReference type="Proteomes" id="UP001057402">
    <property type="component" value="Chromosome 3"/>
</dbReference>
<dbReference type="EMBL" id="CM042882">
    <property type="protein sequence ID" value="KAI4383275.1"/>
    <property type="molecule type" value="Genomic_DNA"/>
</dbReference>
<reference evidence="2" key="1">
    <citation type="journal article" date="2023" name="Front. Plant Sci.">
        <title>Chromosomal-level genome assembly of Melastoma candidum provides insights into trichome evolution.</title>
        <authorList>
            <person name="Zhong Y."/>
            <person name="Wu W."/>
            <person name="Sun C."/>
            <person name="Zou P."/>
            <person name="Liu Y."/>
            <person name="Dai S."/>
            <person name="Zhou R."/>
        </authorList>
    </citation>
    <scope>NUCLEOTIDE SEQUENCE [LARGE SCALE GENOMIC DNA]</scope>
</reference>
<evidence type="ECO:0000313" key="2">
    <source>
        <dbReference type="Proteomes" id="UP001057402"/>
    </source>
</evidence>
<keyword evidence="2" id="KW-1185">Reference proteome</keyword>
<organism evidence="1 2">
    <name type="scientific">Melastoma candidum</name>
    <dbReference type="NCBI Taxonomy" id="119954"/>
    <lineage>
        <taxon>Eukaryota</taxon>
        <taxon>Viridiplantae</taxon>
        <taxon>Streptophyta</taxon>
        <taxon>Embryophyta</taxon>
        <taxon>Tracheophyta</taxon>
        <taxon>Spermatophyta</taxon>
        <taxon>Magnoliopsida</taxon>
        <taxon>eudicotyledons</taxon>
        <taxon>Gunneridae</taxon>
        <taxon>Pentapetalae</taxon>
        <taxon>rosids</taxon>
        <taxon>malvids</taxon>
        <taxon>Myrtales</taxon>
        <taxon>Melastomataceae</taxon>
        <taxon>Melastomatoideae</taxon>
        <taxon>Melastomateae</taxon>
        <taxon>Melastoma</taxon>
    </lineage>
</organism>
<accession>A0ACB9RWI7</accession>
<comment type="caution">
    <text evidence="1">The sequence shown here is derived from an EMBL/GenBank/DDBJ whole genome shotgun (WGS) entry which is preliminary data.</text>
</comment>
<sequence length="81" mass="8819">MLGSVEVGDSFTYPFVLKACGKSWLLNMGRPVHCQAVVNGWQGSPPVANSLLGVYGCFGHMETMTRVFHGMAERDLMTLAL</sequence>